<evidence type="ECO:0000313" key="2">
    <source>
        <dbReference type="EMBL" id="CAF2148180.1"/>
    </source>
</evidence>
<feature type="domain" description="Helitron helicase-like" evidence="1">
    <location>
        <begin position="277"/>
        <end position="359"/>
    </location>
</feature>
<evidence type="ECO:0000259" key="1">
    <source>
        <dbReference type="Pfam" id="PF14214"/>
    </source>
</evidence>
<proteinExistence type="predicted"/>
<gene>
    <name evidence="2" type="ORF">DARMORV10_A01P09380.1</name>
</gene>
<dbReference type="Pfam" id="PF14214">
    <property type="entry name" value="Helitron_like_N"/>
    <property type="match status" value="1"/>
</dbReference>
<dbReference type="AlphaFoldDB" id="A0A816XKS4"/>
<sequence>MYINVTATVTKQKNKQKPNITKDALFSAIGLTDTGYYDDGDPSYVCGYCQAYMWFGERISKRLVGVNPIFTMCCHKGKVNLPILKAPPKTLLSLLYNKNETRSHFRELIRAYNMMFSFTSLGGQVNHAINNGSGPYVFQLCGENYHLIGGILPAPDKNPAFLQLYIHDPVNEIANRVAAYGKTGPTSQIRLDILETDFPTAAIIIICGCMAFEKRDIVIESTTGKLQRISELHPAYLPLQYPLIFPYGEDGFRLGIDIGFVDTAGRKKNSNNARVFAFRIQERYGESPIILMSGRLFQQFLVDAYTMIESNRLRYIFLNQKNLRAEYYDKIAASADRGEDDLSEQGKRIFIPSSFTGGRDI</sequence>
<dbReference type="EMBL" id="HG994355">
    <property type="protein sequence ID" value="CAF2148180.1"/>
    <property type="molecule type" value="Genomic_DNA"/>
</dbReference>
<dbReference type="PANTHER" id="PTHR45786:SF66">
    <property type="entry name" value="HOOK MOTIF PROTEIN, PUTATIVE-RELATED"/>
    <property type="match status" value="1"/>
</dbReference>
<accession>A0A816XKS4</accession>
<name>A0A816XKS4_BRANA</name>
<dbReference type="InterPro" id="IPR025476">
    <property type="entry name" value="Helitron_helicase-like"/>
</dbReference>
<dbReference type="Proteomes" id="UP001295469">
    <property type="component" value="Chromosome A01"/>
</dbReference>
<organism evidence="2">
    <name type="scientific">Brassica napus</name>
    <name type="common">Rape</name>
    <dbReference type="NCBI Taxonomy" id="3708"/>
    <lineage>
        <taxon>Eukaryota</taxon>
        <taxon>Viridiplantae</taxon>
        <taxon>Streptophyta</taxon>
        <taxon>Embryophyta</taxon>
        <taxon>Tracheophyta</taxon>
        <taxon>Spermatophyta</taxon>
        <taxon>Magnoliopsida</taxon>
        <taxon>eudicotyledons</taxon>
        <taxon>Gunneridae</taxon>
        <taxon>Pentapetalae</taxon>
        <taxon>rosids</taxon>
        <taxon>malvids</taxon>
        <taxon>Brassicales</taxon>
        <taxon>Brassicaceae</taxon>
        <taxon>Brassiceae</taxon>
        <taxon>Brassica</taxon>
    </lineage>
</organism>
<reference evidence="2" key="1">
    <citation type="submission" date="2021-01" db="EMBL/GenBank/DDBJ databases">
        <authorList>
            <consortium name="Genoscope - CEA"/>
            <person name="William W."/>
        </authorList>
    </citation>
    <scope>NUCLEOTIDE SEQUENCE</scope>
</reference>
<dbReference type="PANTHER" id="PTHR45786">
    <property type="entry name" value="DNA BINDING PROTEIN-LIKE"/>
    <property type="match status" value="1"/>
</dbReference>
<protein>
    <submittedName>
        <fullName evidence="2">(rape) hypothetical protein</fullName>
    </submittedName>
</protein>